<dbReference type="EMBL" id="JYPD01000011">
    <property type="protein sequence ID" value="KXK09899.1"/>
    <property type="molecule type" value="Genomic_DNA"/>
</dbReference>
<gene>
    <name evidence="1" type="ORF">UZ20_WS6002000208</name>
</gene>
<organism evidence="1 2">
    <name type="scientific">candidate division WS6 bacterium OLB21</name>
    <dbReference type="NCBI Taxonomy" id="1617427"/>
    <lineage>
        <taxon>Bacteria</taxon>
        <taxon>Candidatus Dojkabacteria</taxon>
    </lineage>
</organism>
<accession>A0A136KKG1</accession>
<sequence length="426" mass="48136">MDEFDRRNNSEAPDRFRISEKYSDEEISYLSIGNPGTFRFVLSGLSDPSQLRVQLTFVDPRFRDRMGPLGYIGSVIATETQEVVNPRIFQELFKSRGVPPITFKGTYSEVQSIQGLITDANQAGYDGNRGSVFAYTADGDAQDYQVAAMARLLFRSVIGVANNYQTHILTAFNRSYALARRRREHYRLLENQTDTFAALPEEVLQSIFAGPMIVMLKRAEAKADVNQAPADNRIQPIFNLHLDDYFQFYSEGYEERRQINQKTSLADILNVAISQELAVAGERYLQYTTTANRLLEGSGPLTEWARSFHGIRFEKDMPLVVIDPRDPILLTSLMVALKRKVDSGDPIYSHLRSPGSIWRAVANIRSEIIYLLNSVLSLSGSNTIPMLDDHGLMPGELEHLVHTQSLTDATDTEQLLLQEYNSQYGK</sequence>
<proteinExistence type="predicted"/>
<reference evidence="1 2" key="1">
    <citation type="submission" date="2015-02" db="EMBL/GenBank/DDBJ databases">
        <title>Improved understanding of the partial-nitritation anammox process through 23 genomes representing the majority of the microbial community.</title>
        <authorList>
            <person name="Speth D.R."/>
            <person name="In T Zandt M."/>
            <person name="Guerrero Cruz S."/>
            <person name="Jetten M.S."/>
            <person name="Dutilh B.E."/>
        </authorList>
    </citation>
    <scope>NUCLEOTIDE SEQUENCE [LARGE SCALE GENOMIC DNA]</scope>
    <source>
        <strain evidence="1">OLB21</strain>
    </source>
</reference>
<dbReference type="Proteomes" id="UP000070449">
    <property type="component" value="Unassembled WGS sequence"/>
</dbReference>
<dbReference type="AlphaFoldDB" id="A0A136KKG1"/>
<evidence type="ECO:0000313" key="1">
    <source>
        <dbReference type="EMBL" id="KXK09899.1"/>
    </source>
</evidence>
<evidence type="ECO:0000313" key="2">
    <source>
        <dbReference type="Proteomes" id="UP000070449"/>
    </source>
</evidence>
<name>A0A136KKG1_9BACT</name>
<dbReference type="STRING" id="1617427.UZ20_WS6002000208"/>
<protein>
    <submittedName>
        <fullName evidence="1">Uncharacterized protein</fullName>
    </submittedName>
</protein>
<comment type="caution">
    <text evidence="1">The sequence shown here is derived from an EMBL/GenBank/DDBJ whole genome shotgun (WGS) entry which is preliminary data.</text>
</comment>